<dbReference type="PANTHER" id="PTHR37406">
    <property type="entry name" value="T4-TYPE LYSOZYME 1-RELATED"/>
    <property type="match status" value="1"/>
</dbReference>
<dbReference type="InterPro" id="IPR052619">
    <property type="entry name" value="Phage_lysozyme-like"/>
</dbReference>
<reference evidence="3" key="1">
    <citation type="submission" date="2020-03" db="EMBL/GenBank/DDBJ databases">
        <title>The deep terrestrial virosphere.</title>
        <authorList>
            <person name="Holmfeldt K."/>
            <person name="Nilsson E."/>
            <person name="Simone D."/>
            <person name="Lopez-Fernandez M."/>
            <person name="Wu X."/>
            <person name="de Brujin I."/>
            <person name="Lundin D."/>
            <person name="Andersson A."/>
            <person name="Bertilsson S."/>
            <person name="Dopson M."/>
        </authorList>
    </citation>
    <scope>NUCLEOTIDE SEQUENCE</scope>
    <source>
        <strain evidence="4">MM415A00294</strain>
        <strain evidence="3">MM415B00522</strain>
    </source>
</reference>
<dbReference type="GO" id="GO:0031640">
    <property type="term" value="P:killing of cells of another organism"/>
    <property type="evidence" value="ECO:0007669"/>
    <property type="project" value="UniProtKB-KW"/>
</dbReference>
<keyword evidence="2" id="KW-0081">Bacteriolytic enzyme</keyword>
<dbReference type="GO" id="GO:0016998">
    <property type="term" value="P:cell wall macromolecule catabolic process"/>
    <property type="evidence" value="ECO:0007669"/>
    <property type="project" value="InterPro"/>
</dbReference>
<dbReference type="Pfam" id="PF00959">
    <property type="entry name" value="Phage_lysozyme"/>
    <property type="match status" value="1"/>
</dbReference>
<sequence length="157" mass="17599">MPSLVSLIKFEEGWRARPYICKLGYPTVGYGFKLGPKGADIKLYDFLLPKSAGDMWLIEFLDETLEEMMTHPALQAALAACAGCEARIAVLISMAYQMGVPKLLDFKKALQAITDKDWDTARKQMLASLWASEKQTPARAQRHAMQMQSGTWFAGYE</sequence>
<dbReference type="EMBL" id="MT141517">
    <property type="protein sequence ID" value="QJA64324.1"/>
    <property type="molecule type" value="Genomic_DNA"/>
</dbReference>
<dbReference type="InterPro" id="IPR023347">
    <property type="entry name" value="Lysozyme_dom_sf"/>
</dbReference>
<dbReference type="InterPro" id="IPR002196">
    <property type="entry name" value="Glyco_hydro_24"/>
</dbReference>
<organism evidence="3">
    <name type="scientific">viral metagenome</name>
    <dbReference type="NCBI Taxonomy" id="1070528"/>
    <lineage>
        <taxon>unclassified sequences</taxon>
        <taxon>metagenomes</taxon>
        <taxon>organismal metagenomes</taxon>
    </lineage>
</organism>
<dbReference type="GO" id="GO:0009253">
    <property type="term" value="P:peptidoglycan catabolic process"/>
    <property type="evidence" value="ECO:0007669"/>
    <property type="project" value="InterPro"/>
</dbReference>
<proteinExistence type="predicted"/>
<dbReference type="InterPro" id="IPR023346">
    <property type="entry name" value="Lysozyme-like_dom_sf"/>
</dbReference>
<dbReference type="AlphaFoldDB" id="A0A6M3J3U0"/>
<evidence type="ECO:0008006" key="5">
    <source>
        <dbReference type="Google" id="ProtNLM"/>
    </source>
</evidence>
<dbReference type="Gene3D" id="1.10.530.40">
    <property type="match status" value="1"/>
</dbReference>
<dbReference type="GO" id="GO:0042742">
    <property type="term" value="P:defense response to bacterium"/>
    <property type="evidence" value="ECO:0007669"/>
    <property type="project" value="UniProtKB-KW"/>
</dbReference>
<evidence type="ECO:0000256" key="1">
    <source>
        <dbReference type="ARBA" id="ARBA00022529"/>
    </source>
</evidence>
<keyword evidence="1" id="KW-0929">Antimicrobial</keyword>
<evidence type="ECO:0000256" key="2">
    <source>
        <dbReference type="ARBA" id="ARBA00022638"/>
    </source>
</evidence>
<dbReference type="EMBL" id="MT142508">
    <property type="protein sequence ID" value="QJA83336.1"/>
    <property type="molecule type" value="Genomic_DNA"/>
</dbReference>
<name>A0A6M3J3U0_9ZZZZ</name>
<dbReference type="PANTHER" id="PTHR37406:SF1">
    <property type="entry name" value="T4-TYPE LYSOZYME 1-RELATED"/>
    <property type="match status" value="1"/>
</dbReference>
<protein>
    <recommendedName>
        <fullName evidence="5">Glycoside hydrolase</fullName>
    </recommendedName>
</protein>
<evidence type="ECO:0000313" key="4">
    <source>
        <dbReference type="EMBL" id="QJA83336.1"/>
    </source>
</evidence>
<accession>A0A6M3J3U0</accession>
<evidence type="ECO:0000313" key="3">
    <source>
        <dbReference type="EMBL" id="QJA64324.1"/>
    </source>
</evidence>
<dbReference type="GO" id="GO:0003796">
    <property type="term" value="F:lysozyme activity"/>
    <property type="evidence" value="ECO:0007669"/>
    <property type="project" value="InterPro"/>
</dbReference>
<dbReference type="SUPFAM" id="SSF53955">
    <property type="entry name" value="Lysozyme-like"/>
    <property type="match status" value="1"/>
</dbReference>
<gene>
    <name evidence="4" type="ORF">MM415A00294_0034</name>
    <name evidence="3" type="ORF">MM415B00522_0034</name>
</gene>